<dbReference type="PROSITE" id="PS00028">
    <property type="entry name" value="ZINC_FINGER_C2H2_1"/>
    <property type="match status" value="1"/>
</dbReference>
<reference evidence="8" key="1">
    <citation type="submission" date="2021-01" db="UniProtKB">
        <authorList>
            <consortium name="EnsemblPlants"/>
        </authorList>
    </citation>
    <scope>IDENTIFICATION</scope>
</reference>
<dbReference type="Proteomes" id="UP000594263">
    <property type="component" value="Unplaced"/>
</dbReference>
<keyword evidence="3 5" id="KW-0863">Zinc-finger</keyword>
<evidence type="ECO:0000313" key="8">
    <source>
        <dbReference type="EnsemblPlants" id="Kaladp0011s0096.1.v1.1"/>
    </source>
</evidence>
<keyword evidence="4" id="KW-0862">Zinc</keyword>
<dbReference type="GO" id="GO:0005667">
    <property type="term" value="C:transcription regulator complex"/>
    <property type="evidence" value="ECO:0007669"/>
    <property type="project" value="TreeGrafter"/>
</dbReference>
<accession>A0A7N0RFW3</accession>
<dbReference type="Gramene" id="Kaladp0011s0096.1.v1.1">
    <property type="protein sequence ID" value="Kaladp0011s0096.1.v1.1"/>
    <property type="gene ID" value="Kaladp0011s0096.v1.1"/>
</dbReference>
<feature type="compositionally biased region" description="Acidic residues" evidence="6">
    <location>
        <begin position="318"/>
        <end position="330"/>
    </location>
</feature>
<protein>
    <recommendedName>
        <fullName evidence="7">C2H2-type domain-containing protein</fullName>
    </recommendedName>
</protein>
<feature type="compositionally biased region" description="Acidic residues" evidence="6">
    <location>
        <begin position="291"/>
        <end position="304"/>
    </location>
</feature>
<dbReference type="GO" id="GO:0008270">
    <property type="term" value="F:zinc ion binding"/>
    <property type="evidence" value="ECO:0007669"/>
    <property type="project" value="UniProtKB-KW"/>
</dbReference>
<dbReference type="PANTHER" id="PTHR14003">
    <property type="entry name" value="TRANSCRIPTIONAL REPRESSOR PROTEIN YY"/>
    <property type="match status" value="1"/>
</dbReference>
<evidence type="ECO:0000256" key="1">
    <source>
        <dbReference type="ARBA" id="ARBA00022723"/>
    </source>
</evidence>
<feature type="domain" description="C2H2-type" evidence="7">
    <location>
        <begin position="79"/>
        <end position="103"/>
    </location>
</feature>
<dbReference type="EnsemblPlants" id="Kaladp0011s0096.1.v1.1">
    <property type="protein sequence ID" value="Kaladp0011s0096.1.v1.1"/>
    <property type="gene ID" value="Kaladp0011s0096.v1.1"/>
</dbReference>
<dbReference type="GO" id="GO:0000981">
    <property type="term" value="F:DNA-binding transcription factor activity, RNA polymerase II-specific"/>
    <property type="evidence" value="ECO:0007669"/>
    <property type="project" value="TreeGrafter"/>
</dbReference>
<dbReference type="GO" id="GO:0000978">
    <property type="term" value="F:RNA polymerase II cis-regulatory region sequence-specific DNA binding"/>
    <property type="evidence" value="ECO:0007669"/>
    <property type="project" value="TreeGrafter"/>
</dbReference>
<evidence type="ECO:0000259" key="7">
    <source>
        <dbReference type="PROSITE" id="PS50157"/>
    </source>
</evidence>
<dbReference type="GO" id="GO:0031519">
    <property type="term" value="C:PcG protein complex"/>
    <property type="evidence" value="ECO:0007669"/>
    <property type="project" value="TreeGrafter"/>
</dbReference>
<dbReference type="PROSITE" id="PS50157">
    <property type="entry name" value="ZINC_FINGER_C2H2_2"/>
    <property type="match status" value="1"/>
</dbReference>
<evidence type="ECO:0000256" key="6">
    <source>
        <dbReference type="SAM" id="MobiDB-lite"/>
    </source>
</evidence>
<dbReference type="Gene3D" id="3.30.160.60">
    <property type="entry name" value="Classic Zinc Finger"/>
    <property type="match status" value="2"/>
</dbReference>
<feature type="region of interest" description="Disordered" evidence="6">
    <location>
        <begin position="212"/>
        <end position="330"/>
    </location>
</feature>
<dbReference type="InterPro" id="IPR036236">
    <property type="entry name" value="Znf_C2H2_sf"/>
</dbReference>
<dbReference type="SMART" id="SM00355">
    <property type="entry name" value="ZnF_C2H2"/>
    <property type="match status" value="3"/>
</dbReference>
<organism evidence="8 9">
    <name type="scientific">Kalanchoe fedtschenkoi</name>
    <name type="common">Lavender scallops</name>
    <name type="synonym">South American air plant</name>
    <dbReference type="NCBI Taxonomy" id="63787"/>
    <lineage>
        <taxon>Eukaryota</taxon>
        <taxon>Viridiplantae</taxon>
        <taxon>Streptophyta</taxon>
        <taxon>Embryophyta</taxon>
        <taxon>Tracheophyta</taxon>
        <taxon>Spermatophyta</taxon>
        <taxon>Magnoliopsida</taxon>
        <taxon>eudicotyledons</taxon>
        <taxon>Gunneridae</taxon>
        <taxon>Pentapetalae</taxon>
        <taxon>Saxifragales</taxon>
        <taxon>Crassulaceae</taxon>
        <taxon>Kalanchoe</taxon>
    </lineage>
</organism>
<dbReference type="PANTHER" id="PTHR14003:SF1">
    <property type="entry name" value="ZINC FINGER TRANSCRIPTION FACTOR YY1"/>
    <property type="match status" value="1"/>
</dbReference>
<evidence type="ECO:0000256" key="5">
    <source>
        <dbReference type="PROSITE-ProRule" id="PRU00042"/>
    </source>
</evidence>
<keyword evidence="2" id="KW-0677">Repeat</keyword>
<feature type="compositionally biased region" description="Basic residues" evidence="6">
    <location>
        <begin position="238"/>
        <end position="249"/>
    </location>
</feature>
<dbReference type="SUPFAM" id="SSF57667">
    <property type="entry name" value="beta-beta-alpha zinc fingers"/>
    <property type="match status" value="2"/>
</dbReference>
<proteinExistence type="predicted"/>
<evidence type="ECO:0000313" key="9">
    <source>
        <dbReference type="Proteomes" id="UP000594263"/>
    </source>
</evidence>
<keyword evidence="1" id="KW-0479">Metal-binding</keyword>
<dbReference type="GO" id="GO:0000785">
    <property type="term" value="C:chromatin"/>
    <property type="evidence" value="ECO:0007669"/>
    <property type="project" value="TreeGrafter"/>
</dbReference>
<evidence type="ECO:0000256" key="2">
    <source>
        <dbReference type="ARBA" id="ARBA00022737"/>
    </source>
</evidence>
<keyword evidence="9" id="KW-1185">Reference proteome</keyword>
<dbReference type="InterPro" id="IPR013087">
    <property type="entry name" value="Znf_C2H2_type"/>
</dbReference>
<name>A0A7N0RFW3_KALFE</name>
<dbReference type="OMA" id="IAVQHAP"/>
<dbReference type="AlphaFoldDB" id="A0A7N0RFW3"/>
<evidence type="ECO:0000256" key="4">
    <source>
        <dbReference type="ARBA" id="ARBA00022833"/>
    </source>
</evidence>
<evidence type="ECO:0000256" key="3">
    <source>
        <dbReference type="ARBA" id="ARBA00022771"/>
    </source>
</evidence>
<sequence>MEPQANYGQFDHRRPMGYNHTAPSVRWVKEWLFLLKYDSFYPDFQLAYLISSKHSLKALRKKENEMEAAEPEPTTEILFLCSFEGCGKTFFDVRALRKHAHIHGERAIHFSKLKRHFLIHTGERAYKCPHGGCGKSHMKTHSQDNYYLCPFLECEKRSSQSCPSTSSLQLLRSHPSLLNATATPSDRPYGGCDEAYTHEYKLNLHLRNQHPTHFSDEKIDNNAPQDEADEQSGQNVHNSKRGSSKRQKLSKSQPTKSDAKTSSSKSAKRKASMPAAAAIVKKPWPVKEEPSMEEDSEETEEDRDNTEAGWKYQNNMNMDDEDDEETEDEN</sequence>